<organism evidence="2">
    <name type="scientific">Burkholderia stagnalis</name>
    <dbReference type="NCBI Taxonomy" id="1503054"/>
    <lineage>
        <taxon>Bacteria</taxon>
        <taxon>Pseudomonadati</taxon>
        <taxon>Pseudomonadota</taxon>
        <taxon>Betaproteobacteria</taxon>
        <taxon>Burkholderiales</taxon>
        <taxon>Burkholderiaceae</taxon>
        <taxon>Burkholderia</taxon>
        <taxon>Burkholderia cepacia complex</taxon>
    </lineage>
</organism>
<dbReference type="PANTHER" id="PTHR43305:SF1">
    <property type="entry name" value="FAMILY N-ACETYLTRANSFERASE, PUTATIVE (AFU_ORTHOLOGUE AFUA_2G01380)-RELATED"/>
    <property type="match status" value="1"/>
</dbReference>
<protein>
    <submittedName>
        <fullName evidence="3">GNAT family N-acetyltransferase</fullName>
    </submittedName>
</protein>
<reference evidence="3 5" key="2">
    <citation type="submission" date="2018-08" db="EMBL/GenBank/DDBJ databases">
        <title>Comparative analysis of Burkholderia isolates from Puerto Rico.</title>
        <authorList>
            <person name="Hall C."/>
            <person name="Sahl J."/>
            <person name="Wagner D."/>
        </authorList>
    </citation>
    <scope>NUCLEOTIDE SEQUENCE [LARGE SCALE GENOMIC DNA]</scope>
    <source>
        <strain evidence="3 5">Bp8966</strain>
    </source>
</reference>
<dbReference type="GO" id="GO:0016747">
    <property type="term" value="F:acyltransferase activity, transferring groups other than amino-acyl groups"/>
    <property type="evidence" value="ECO:0007669"/>
    <property type="project" value="InterPro"/>
</dbReference>
<dbReference type="AlphaFoldDB" id="A0A119RQ49"/>
<evidence type="ECO:0000313" key="2">
    <source>
        <dbReference type="EMBL" id="KWA53099.1"/>
    </source>
</evidence>
<dbReference type="Gene3D" id="3.40.630.30">
    <property type="match status" value="1"/>
</dbReference>
<sequence length="206" mass="22088">MTPSSTRPARLDVAARTRPVDVRAAAFPNDEELVQDLLLEYEMTWLRHGVTMPRLGTELTALPGPYAPPHGAVYIARLDGAPVGCAAVAACDGSPGRREIRRLYVRDGAHASDVLGALLARVAALAELDGCSAVRCAIFSDLDPRAATFARHGFNVCAPDGPPPDGMRVPPAIRIATLEKACIPARAAHWRTLMRRLIVRGQPGRT</sequence>
<gene>
    <name evidence="3" type="ORF">DF017_15780</name>
    <name evidence="2" type="ORF">WT44_30060</name>
</gene>
<evidence type="ECO:0000313" key="4">
    <source>
        <dbReference type="Proteomes" id="UP000068603"/>
    </source>
</evidence>
<dbReference type="InterPro" id="IPR000182">
    <property type="entry name" value="GNAT_dom"/>
</dbReference>
<evidence type="ECO:0000313" key="5">
    <source>
        <dbReference type="Proteomes" id="UP000281098"/>
    </source>
</evidence>
<dbReference type="PROSITE" id="PS51186">
    <property type="entry name" value="GNAT"/>
    <property type="match status" value="1"/>
</dbReference>
<dbReference type="Proteomes" id="UP000068603">
    <property type="component" value="Unassembled WGS sequence"/>
</dbReference>
<evidence type="ECO:0000313" key="3">
    <source>
        <dbReference type="EMBL" id="RQY92278.1"/>
    </source>
</evidence>
<dbReference type="STRING" id="1503054.WT74_20210"/>
<dbReference type="Proteomes" id="UP000281098">
    <property type="component" value="Unassembled WGS sequence"/>
</dbReference>
<proteinExistence type="predicted"/>
<dbReference type="SUPFAM" id="SSF55729">
    <property type="entry name" value="Acyl-CoA N-acyltransferases (Nat)"/>
    <property type="match status" value="1"/>
</dbReference>
<feature type="domain" description="N-acetyltransferase" evidence="1">
    <location>
        <begin position="15"/>
        <end position="176"/>
    </location>
</feature>
<comment type="caution">
    <text evidence="2">The sequence shown here is derived from an EMBL/GenBank/DDBJ whole genome shotgun (WGS) entry which is preliminary data.</text>
</comment>
<dbReference type="InterPro" id="IPR052777">
    <property type="entry name" value="Acetyltransferase_Enz"/>
</dbReference>
<dbReference type="RefSeq" id="WP_060149984.1">
    <property type="nucleotide sequence ID" value="NZ_LPGD01000092.1"/>
</dbReference>
<accession>A0A119RQ49</accession>
<reference evidence="2 4" key="1">
    <citation type="submission" date="2015-11" db="EMBL/GenBank/DDBJ databases">
        <title>Expanding the genomic diversity of Burkholderia species for the development of highly accurate diagnostics.</title>
        <authorList>
            <person name="Sahl J."/>
            <person name="Keim P."/>
            <person name="Wagner D."/>
        </authorList>
    </citation>
    <scope>NUCLEOTIDE SEQUENCE [LARGE SCALE GENOMIC DNA]</scope>
    <source>
        <strain evidence="2 4">MSMB1960WGS</strain>
    </source>
</reference>
<name>A0A119RQ49_9BURK</name>
<keyword evidence="5" id="KW-1185">Reference proteome</keyword>
<dbReference type="EMBL" id="QTPM01000017">
    <property type="protein sequence ID" value="RQY92278.1"/>
    <property type="molecule type" value="Genomic_DNA"/>
</dbReference>
<dbReference type="PANTHER" id="PTHR43305">
    <property type="entry name" value="FAMILY N-ACETYLTRANSFERASE, PUTATIVE (AFU_ORTHOLOGUE AFUA_2G01380)-RELATED"/>
    <property type="match status" value="1"/>
</dbReference>
<dbReference type="Pfam" id="PF00583">
    <property type="entry name" value="Acetyltransf_1"/>
    <property type="match status" value="1"/>
</dbReference>
<dbReference type="InterPro" id="IPR016181">
    <property type="entry name" value="Acyl_CoA_acyltransferase"/>
</dbReference>
<dbReference type="EMBL" id="LPHB01000086">
    <property type="protein sequence ID" value="KWA53099.1"/>
    <property type="molecule type" value="Genomic_DNA"/>
</dbReference>
<evidence type="ECO:0000259" key="1">
    <source>
        <dbReference type="PROSITE" id="PS51186"/>
    </source>
</evidence>